<dbReference type="EC" id="2.8.4.4" evidence="8"/>
<feature type="domain" description="MTTase N-terminal" evidence="11">
    <location>
        <begin position="1"/>
        <end position="113"/>
    </location>
</feature>
<keyword evidence="7 8" id="KW-0411">Iron-sulfur</keyword>
<evidence type="ECO:0000256" key="9">
    <source>
        <dbReference type="SAM" id="MobiDB-lite"/>
    </source>
</evidence>
<feature type="binding site" evidence="8">
    <location>
        <position position="42"/>
    </location>
    <ligand>
        <name>[4Fe-4S] cluster</name>
        <dbReference type="ChEBI" id="CHEBI:49883"/>
        <label>1</label>
    </ligand>
</feature>
<dbReference type="InterPro" id="IPR012340">
    <property type="entry name" value="NA-bd_OB-fold"/>
</dbReference>
<gene>
    <name evidence="8 13" type="primary">rimO</name>
    <name evidence="13" type="ORF">J8C05_07565</name>
</gene>
<comment type="function">
    <text evidence="8">Catalyzes the methylthiolation of an aspartic acid residue of ribosomal protein uS12.</text>
</comment>
<dbReference type="PROSITE" id="PS51449">
    <property type="entry name" value="MTTASE_N"/>
    <property type="match status" value="1"/>
</dbReference>
<evidence type="ECO:0000259" key="11">
    <source>
        <dbReference type="PROSITE" id="PS51449"/>
    </source>
</evidence>
<evidence type="ECO:0000256" key="2">
    <source>
        <dbReference type="ARBA" id="ARBA00022490"/>
    </source>
</evidence>
<evidence type="ECO:0000256" key="4">
    <source>
        <dbReference type="ARBA" id="ARBA00022691"/>
    </source>
</evidence>
<protein>
    <recommendedName>
        <fullName evidence="8">Ribosomal protein uS12 methylthiotransferase RimO</fullName>
        <shortName evidence="8">uS12 MTTase</shortName>
        <shortName evidence="8">uS12 methylthiotransferase</shortName>
        <ecNumber evidence="8">2.8.4.4</ecNumber>
    </recommendedName>
    <alternativeName>
        <fullName evidence="8">Ribosomal protein uS12 (aspartate-C(3))-methylthiotransferase</fullName>
    </alternativeName>
    <alternativeName>
        <fullName evidence="8">Ribosome maturation factor RimO</fullName>
    </alternativeName>
</protein>
<dbReference type="PANTHER" id="PTHR43837:SF1">
    <property type="entry name" value="RIBOSOMAL PROTEIN US12 METHYLTHIOTRANSFERASE RIMO"/>
    <property type="match status" value="1"/>
</dbReference>
<keyword evidence="5 8" id="KW-0479">Metal-binding</keyword>
<dbReference type="Proteomes" id="UP000677668">
    <property type="component" value="Chromosome 1"/>
</dbReference>
<keyword evidence="14" id="KW-1185">Reference proteome</keyword>
<keyword evidence="6 8" id="KW-0408">Iron</keyword>
<evidence type="ECO:0000256" key="3">
    <source>
        <dbReference type="ARBA" id="ARBA00022679"/>
    </source>
</evidence>
<sequence length="461" mass="51178">MVSLGCPKNLVDSEVMLGLAAQSGYALTDDAGSADVIVVNTCGFIEAAKQESIDTILEMAALKAERPGRRLIVAGCLVERYRQQLPAELPEVDAFIGTNELEQLPHLLRTPAATVTPRPVVLRPRGGVPQRERTRPDADYLYSETTPRQRTTPRHYAYVKIAEGCDHPCAFCSIPQMRGNLRSRRIGSILAEVERLAEEGVREIILIGQDTTSYGEDLGLKHGLADLLRALAQVQGITWIRFLYAYPTRISDALLDVLASEPKLCPYIDMPLQHAATRMLHAMRRPGSRSFMEKLIARIRERVPGVALRTTFIVGYPGETQADFEVLLDFCAAQAFDWVGVFTYSDEDGTPAFDLPDKVPSRTAEARRAKLMRLQARLSKQRLRQFKRRVVEVLFEGPSDDSDLIWQGRMATQAPGIDGRVLITDAPEGFAPPQPGDLVHVEITATHTYDLVGRIVANHRA</sequence>
<dbReference type="GO" id="GO:0005840">
    <property type="term" value="C:ribosome"/>
    <property type="evidence" value="ECO:0007669"/>
    <property type="project" value="UniProtKB-KW"/>
</dbReference>
<evidence type="ECO:0000256" key="6">
    <source>
        <dbReference type="ARBA" id="ARBA00023004"/>
    </source>
</evidence>
<dbReference type="InterPro" id="IPR023404">
    <property type="entry name" value="rSAM_horseshoe"/>
</dbReference>
<dbReference type="SFLD" id="SFLDG01061">
    <property type="entry name" value="methylthiotransferase"/>
    <property type="match status" value="1"/>
</dbReference>
<keyword evidence="3 8" id="KW-0808">Transferase</keyword>
<organism evidence="13 14">
    <name type="scientific">Chloracidobacterium sp. N</name>
    <dbReference type="NCBI Taxonomy" id="2821540"/>
    <lineage>
        <taxon>Bacteria</taxon>
        <taxon>Pseudomonadati</taxon>
        <taxon>Acidobacteriota</taxon>
        <taxon>Terriglobia</taxon>
        <taxon>Terriglobales</taxon>
        <taxon>Acidobacteriaceae</taxon>
        <taxon>Chloracidobacterium</taxon>
        <taxon>Chloracidobacterium aggregatum</taxon>
    </lineage>
</organism>
<keyword evidence="2 8" id="KW-0963">Cytoplasm</keyword>
<feature type="domain" description="TRAM" evidence="10">
    <location>
        <begin position="384"/>
        <end position="457"/>
    </location>
</feature>
<reference evidence="13 14" key="1">
    <citation type="submission" date="2021-03" db="EMBL/GenBank/DDBJ databases">
        <title>Genomic and phenotypic characterization of Chloracidobacterium isolates provides evidence for multiple species.</title>
        <authorList>
            <person name="Saini M.K."/>
            <person name="Costas A.M.G."/>
            <person name="Tank M."/>
            <person name="Bryant D.A."/>
        </authorList>
    </citation>
    <scope>NUCLEOTIDE SEQUENCE [LARGE SCALE GENOMIC DNA]</scope>
    <source>
        <strain evidence="13 14">N</strain>
    </source>
</reference>
<dbReference type="PROSITE" id="PS51918">
    <property type="entry name" value="RADICAL_SAM"/>
    <property type="match status" value="1"/>
</dbReference>
<name>A0ABX8B618_9BACT</name>
<dbReference type="PROSITE" id="PS50926">
    <property type="entry name" value="TRAM"/>
    <property type="match status" value="1"/>
</dbReference>
<feature type="binding site" evidence="8">
    <location>
        <position position="76"/>
    </location>
    <ligand>
        <name>[4Fe-4S] cluster</name>
        <dbReference type="ChEBI" id="CHEBI:49883"/>
        <label>1</label>
    </ligand>
</feature>
<dbReference type="Pfam" id="PF00919">
    <property type="entry name" value="UPF0004"/>
    <property type="match status" value="1"/>
</dbReference>
<dbReference type="SFLD" id="SFLDF00274">
    <property type="entry name" value="ribosomal_protein_S12_methylth"/>
    <property type="match status" value="1"/>
</dbReference>
<proteinExistence type="inferred from homology"/>
<dbReference type="PROSITE" id="PS01278">
    <property type="entry name" value="MTTASE_RADICAL"/>
    <property type="match status" value="1"/>
</dbReference>
<feature type="binding site" evidence="8">
    <location>
        <position position="169"/>
    </location>
    <ligand>
        <name>[4Fe-4S] cluster</name>
        <dbReference type="ChEBI" id="CHEBI:49883"/>
        <label>2</label>
        <note>4Fe-4S-S-AdoMet</note>
    </ligand>
</feature>
<evidence type="ECO:0000313" key="14">
    <source>
        <dbReference type="Proteomes" id="UP000677668"/>
    </source>
</evidence>
<dbReference type="InterPro" id="IPR020612">
    <property type="entry name" value="Methylthiotransferase_CS"/>
</dbReference>
<evidence type="ECO:0000256" key="1">
    <source>
        <dbReference type="ARBA" id="ARBA00022485"/>
    </source>
</evidence>
<evidence type="ECO:0000313" key="13">
    <source>
        <dbReference type="EMBL" id="QUV94979.1"/>
    </source>
</evidence>
<evidence type="ECO:0000256" key="5">
    <source>
        <dbReference type="ARBA" id="ARBA00022723"/>
    </source>
</evidence>
<comment type="similarity">
    <text evidence="8">Belongs to the methylthiotransferase family. RimO subfamily.</text>
</comment>
<dbReference type="InterPro" id="IPR002792">
    <property type="entry name" value="TRAM_dom"/>
</dbReference>
<dbReference type="InterPro" id="IPR038135">
    <property type="entry name" value="Methylthiotransferase_N_sf"/>
</dbReference>
<dbReference type="Pfam" id="PF18693">
    <property type="entry name" value="TRAM_2"/>
    <property type="match status" value="1"/>
</dbReference>
<keyword evidence="4 8" id="KW-0949">S-adenosyl-L-methionine</keyword>
<feature type="domain" description="Radical SAM core" evidence="12">
    <location>
        <begin position="151"/>
        <end position="381"/>
    </location>
</feature>
<dbReference type="HAMAP" id="MF_01865">
    <property type="entry name" value="MTTase_RimO"/>
    <property type="match status" value="1"/>
</dbReference>
<dbReference type="SFLD" id="SFLDG01082">
    <property type="entry name" value="B12-binding_domain_containing"/>
    <property type="match status" value="1"/>
</dbReference>
<accession>A0ABX8B618</accession>
<dbReference type="InterPro" id="IPR005840">
    <property type="entry name" value="Ribosomal_uS12_MeSTrfase_RimO"/>
</dbReference>
<feature type="binding site" evidence="8">
    <location>
        <position position="6"/>
    </location>
    <ligand>
        <name>[4Fe-4S] cluster</name>
        <dbReference type="ChEBI" id="CHEBI:49883"/>
        <label>1</label>
    </ligand>
</feature>
<dbReference type="SUPFAM" id="SSF102114">
    <property type="entry name" value="Radical SAM enzymes"/>
    <property type="match status" value="1"/>
</dbReference>
<dbReference type="SFLD" id="SFLDS00029">
    <property type="entry name" value="Radical_SAM"/>
    <property type="match status" value="1"/>
</dbReference>
<keyword evidence="1 8" id="KW-0004">4Fe-4S</keyword>
<keyword evidence="13" id="KW-0687">Ribonucleoprotein</keyword>
<dbReference type="NCBIfam" id="TIGR01125">
    <property type="entry name" value="30S ribosomal protein S12 methylthiotransferase RimO"/>
    <property type="match status" value="1"/>
</dbReference>
<comment type="cofactor">
    <cofactor evidence="8">
        <name>[4Fe-4S] cluster</name>
        <dbReference type="ChEBI" id="CHEBI:49883"/>
    </cofactor>
    <text evidence="8">Binds 2 [4Fe-4S] clusters. One cluster is coordinated with 3 cysteines and an exchangeable S-adenosyl-L-methionine.</text>
</comment>
<feature type="binding site" evidence="8">
    <location>
        <position position="172"/>
    </location>
    <ligand>
        <name>[4Fe-4S] cluster</name>
        <dbReference type="ChEBI" id="CHEBI:49883"/>
        <label>2</label>
        <note>4Fe-4S-S-AdoMet</note>
    </ligand>
</feature>
<dbReference type="CDD" id="cd01335">
    <property type="entry name" value="Radical_SAM"/>
    <property type="match status" value="1"/>
</dbReference>
<dbReference type="Gene3D" id="3.40.50.12160">
    <property type="entry name" value="Methylthiotransferase, N-terminal domain"/>
    <property type="match status" value="1"/>
</dbReference>
<dbReference type="GO" id="GO:0103039">
    <property type="term" value="F:protein methylthiotransferase activity"/>
    <property type="evidence" value="ECO:0007669"/>
    <property type="project" value="UniProtKB-EC"/>
</dbReference>
<evidence type="ECO:0000259" key="10">
    <source>
        <dbReference type="PROSITE" id="PS50926"/>
    </source>
</evidence>
<dbReference type="Gene3D" id="2.40.50.140">
    <property type="entry name" value="Nucleic acid-binding proteins"/>
    <property type="match status" value="1"/>
</dbReference>
<feature type="region of interest" description="Disordered" evidence="9">
    <location>
        <begin position="119"/>
        <end position="138"/>
    </location>
</feature>
<dbReference type="SMART" id="SM00729">
    <property type="entry name" value="Elp3"/>
    <property type="match status" value="1"/>
</dbReference>
<comment type="subcellular location">
    <subcellularLocation>
        <location evidence="8">Cytoplasm</location>
    </subcellularLocation>
</comment>
<dbReference type="InterPro" id="IPR007197">
    <property type="entry name" value="rSAM"/>
</dbReference>
<evidence type="ECO:0000256" key="8">
    <source>
        <dbReference type="HAMAP-Rule" id="MF_01865"/>
    </source>
</evidence>
<dbReference type="InterPro" id="IPR006638">
    <property type="entry name" value="Elp3/MiaA/NifB-like_rSAM"/>
</dbReference>
<evidence type="ECO:0000256" key="7">
    <source>
        <dbReference type="ARBA" id="ARBA00023014"/>
    </source>
</evidence>
<dbReference type="Pfam" id="PF04055">
    <property type="entry name" value="Radical_SAM"/>
    <property type="match status" value="1"/>
</dbReference>
<dbReference type="InterPro" id="IPR058240">
    <property type="entry name" value="rSAM_sf"/>
</dbReference>
<feature type="binding site" evidence="8">
    <location>
        <position position="165"/>
    </location>
    <ligand>
        <name>[4Fe-4S] cluster</name>
        <dbReference type="ChEBI" id="CHEBI:49883"/>
        <label>2</label>
        <note>4Fe-4S-S-AdoMet</note>
    </ligand>
</feature>
<dbReference type="NCBIfam" id="TIGR00089">
    <property type="entry name" value="MiaB/RimO family radical SAM methylthiotransferase"/>
    <property type="match status" value="1"/>
</dbReference>
<dbReference type="InterPro" id="IPR013848">
    <property type="entry name" value="Methylthiotransferase_N"/>
</dbReference>
<dbReference type="Gene3D" id="3.80.30.20">
    <property type="entry name" value="tm_1862 like domain"/>
    <property type="match status" value="1"/>
</dbReference>
<dbReference type="EMBL" id="CP072642">
    <property type="protein sequence ID" value="QUV94979.1"/>
    <property type="molecule type" value="Genomic_DNA"/>
</dbReference>
<dbReference type="InterPro" id="IPR005839">
    <property type="entry name" value="Methylthiotransferase"/>
</dbReference>
<evidence type="ECO:0000259" key="12">
    <source>
        <dbReference type="PROSITE" id="PS51918"/>
    </source>
</evidence>
<dbReference type="PANTHER" id="PTHR43837">
    <property type="entry name" value="RIBOSOMAL PROTEIN S12 METHYLTHIOTRANSFERASE RIMO"/>
    <property type="match status" value="1"/>
</dbReference>
<keyword evidence="13" id="KW-0689">Ribosomal protein</keyword>
<comment type="catalytic activity">
    <reaction evidence="8">
        <text>L-aspartate(89)-[ribosomal protein uS12]-hydrogen + (sulfur carrier)-SH + AH2 + 2 S-adenosyl-L-methionine = 3-methylsulfanyl-L-aspartate(89)-[ribosomal protein uS12]-hydrogen + (sulfur carrier)-H + 5'-deoxyadenosine + L-methionine + A + S-adenosyl-L-homocysteine + 2 H(+)</text>
        <dbReference type="Rhea" id="RHEA:37087"/>
        <dbReference type="Rhea" id="RHEA-COMP:10460"/>
        <dbReference type="Rhea" id="RHEA-COMP:10461"/>
        <dbReference type="Rhea" id="RHEA-COMP:14737"/>
        <dbReference type="Rhea" id="RHEA-COMP:14739"/>
        <dbReference type="ChEBI" id="CHEBI:13193"/>
        <dbReference type="ChEBI" id="CHEBI:15378"/>
        <dbReference type="ChEBI" id="CHEBI:17319"/>
        <dbReference type="ChEBI" id="CHEBI:17499"/>
        <dbReference type="ChEBI" id="CHEBI:29917"/>
        <dbReference type="ChEBI" id="CHEBI:29961"/>
        <dbReference type="ChEBI" id="CHEBI:57844"/>
        <dbReference type="ChEBI" id="CHEBI:57856"/>
        <dbReference type="ChEBI" id="CHEBI:59789"/>
        <dbReference type="ChEBI" id="CHEBI:64428"/>
        <dbReference type="ChEBI" id="CHEBI:73599"/>
        <dbReference type="EC" id="2.8.4.4"/>
    </reaction>
</comment>